<name>A0A1E5GVX9_9ENTE</name>
<evidence type="ECO:0000313" key="2">
    <source>
        <dbReference type="EMBL" id="OEG16816.1"/>
    </source>
</evidence>
<accession>A0A1E5GVX9</accession>
<dbReference type="CDD" id="cd00093">
    <property type="entry name" value="HTH_XRE"/>
    <property type="match status" value="1"/>
</dbReference>
<dbReference type="InterPro" id="IPR011990">
    <property type="entry name" value="TPR-like_helical_dom_sf"/>
</dbReference>
<evidence type="ECO:0000313" key="3">
    <source>
        <dbReference type="Proteomes" id="UP000095094"/>
    </source>
</evidence>
<sequence length="303" mass="36177">MNIGDSLRFIRTKKNIKQKEMIPDHQDSSTYSRIENNQRVIKIDDLEAILLKLDIEADEFFSYASLDKEYEKFLHYYYYCANHPTNQTTKKHLLDIYFNIEKKRIKTIKDLSNYYAIKSYFHKFWDEVEEISNEEIDIIYNQLSQAKYFFGFEYKLLCNTISFFSKEQAKILIQKAYPIENESIRDYTTKKFAYNTLINLISITLHQKDYDLTKKYISIAKKSDKTNTNYSFRMNLKYLENLTNWIETGEPKYMQQITNFISILEDIGDFEHANNVKVEVKELTHHKDKDTKAPYAVGLIKES</sequence>
<dbReference type="Proteomes" id="UP000095094">
    <property type="component" value="Unassembled WGS sequence"/>
</dbReference>
<dbReference type="InterPro" id="IPR010982">
    <property type="entry name" value="Lambda_DNA-bd_dom_sf"/>
</dbReference>
<dbReference type="Gene3D" id="1.25.40.400">
    <property type="match status" value="1"/>
</dbReference>
<dbReference type="SUPFAM" id="SSF47413">
    <property type="entry name" value="lambda repressor-like DNA-binding domains"/>
    <property type="match status" value="1"/>
</dbReference>
<dbReference type="Gene3D" id="1.10.260.40">
    <property type="entry name" value="lambda repressor-like DNA-binding domains"/>
    <property type="match status" value="1"/>
</dbReference>
<dbReference type="RefSeq" id="WP_069663213.1">
    <property type="nucleotide sequence ID" value="NZ_JBHUJJ010000001.1"/>
</dbReference>
<dbReference type="OrthoDB" id="2315941at2"/>
<organism evidence="2 3">
    <name type="scientific">Enterococcus termitis</name>
    <dbReference type="NCBI Taxonomy" id="332950"/>
    <lineage>
        <taxon>Bacteria</taxon>
        <taxon>Bacillati</taxon>
        <taxon>Bacillota</taxon>
        <taxon>Bacilli</taxon>
        <taxon>Lactobacillales</taxon>
        <taxon>Enterococcaceae</taxon>
        <taxon>Enterococcus</taxon>
    </lineage>
</organism>
<dbReference type="PROSITE" id="PS50943">
    <property type="entry name" value="HTH_CROC1"/>
    <property type="match status" value="1"/>
</dbReference>
<keyword evidence="3" id="KW-1185">Reference proteome</keyword>
<dbReference type="GO" id="GO:0003677">
    <property type="term" value="F:DNA binding"/>
    <property type="evidence" value="ECO:0007669"/>
    <property type="project" value="InterPro"/>
</dbReference>
<reference evidence="3" key="1">
    <citation type="submission" date="2016-09" db="EMBL/GenBank/DDBJ databases">
        <authorList>
            <person name="Gulvik C.A."/>
        </authorList>
    </citation>
    <scope>NUCLEOTIDE SEQUENCE [LARGE SCALE GENOMIC DNA]</scope>
    <source>
        <strain evidence="3">LMG 8895</strain>
    </source>
</reference>
<dbReference type="InterPro" id="IPR053163">
    <property type="entry name" value="HTH-type_regulator_Rgg"/>
</dbReference>
<feature type="domain" description="HTH cro/C1-type" evidence="1">
    <location>
        <begin position="29"/>
        <end position="60"/>
    </location>
</feature>
<dbReference type="InterPro" id="IPR010057">
    <property type="entry name" value="Transcription_activator_Rgg_C"/>
</dbReference>
<dbReference type="PANTHER" id="PTHR37038">
    <property type="entry name" value="TRANSCRIPTIONAL REGULATOR-RELATED"/>
    <property type="match status" value="1"/>
</dbReference>
<dbReference type="Pfam" id="PF21259">
    <property type="entry name" value="Rgg_C"/>
    <property type="match status" value="1"/>
</dbReference>
<dbReference type="InterPro" id="IPR001387">
    <property type="entry name" value="Cro/C1-type_HTH"/>
</dbReference>
<dbReference type="EMBL" id="MIJY01000012">
    <property type="protein sequence ID" value="OEG16816.1"/>
    <property type="molecule type" value="Genomic_DNA"/>
</dbReference>
<proteinExistence type="predicted"/>
<evidence type="ECO:0000259" key="1">
    <source>
        <dbReference type="PROSITE" id="PS50943"/>
    </source>
</evidence>
<dbReference type="SUPFAM" id="SSF48452">
    <property type="entry name" value="TPR-like"/>
    <property type="match status" value="1"/>
</dbReference>
<protein>
    <submittedName>
        <fullName evidence="2">Transcriptional regulator</fullName>
    </submittedName>
</protein>
<comment type="caution">
    <text evidence="2">The sequence shown here is derived from an EMBL/GenBank/DDBJ whole genome shotgun (WGS) entry which is preliminary data.</text>
</comment>
<dbReference type="AlphaFoldDB" id="A0A1E5GVX9"/>
<gene>
    <name evidence="2" type="ORF">BCR25_04260</name>
</gene>